<accession>A0A9P5YTP3</accession>
<evidence type="ECO:0000313" key="1">
    <source>
        <dbReference type="EMBL" id="KAF9473600.1"/>
    </source>
</evidence>
<dbReference type="EMBL" id="MU155430">
    <property type="protein sequence ID" value="KAF9473600.1"/>
    <property type="molecule type" value="Genomic_DNA"/>
</dbReference>
<dbReference type="AlphaFoldDB" id="A0A9P5YTP3"/>
<organism evidence="1 2">
    <name type="scientific">Pholiota conissans</name>
    <dbReference type="NCBI Taxonomy" id="109636"/>
    <lineage>
        <taxon>Eukaryota</taxon>
        <taxon>Fungi</taxon>
        <taxon>Dikarya</taxon>
        <taxon>Basidiomycota</taxon>
        <taxon>Agaricomycotina</taxon>
        <taxon>Agaricomycetes</taxon>
        <taxon>Agaricomycetidae</taxon>
        <taxon>Agaricales</taxon>
        <taxon>Agaricineae</taxon>
        <taxon>Strophariaceae</taxon>
        <taxon>Pholiota</taxon>
    </lineage>
</organism>
<name>A0A9P5YTP3_9AGAR</name>
<proteinExistence type="predicted"/>
<comment type="caution">
    <text evidence="1">The sequence shown here is derived from an EMBL/GenBank/DDBJ whole genome shotgun (WGS) entry which is preliminary data.</text>
</comment>
<keyword evidence="2" id="KW-1185">Reference proteome</keyword>
<protein>
    <submittedName>
        <fullName evidence="1">Uncharacterized protein</fullName>
    </submittedName>
</protein>
<sequence length="353" mass="39899">MLVTLQLFLSHFKKSTLTTSSHPPYFCKMLTRYHFPIFRNSFYRTVNGERSVPVIFTNKFMDVNRKTVRLSTYIFEDKSGTYYVEEKNFVVFVLALCAGCLSSNEHLYSLEVPEVDTDIGRASPNYSTLYDSNDADQDDSEDMNRVTIGAVTLRFSPALRLSQLTENQSVETFASYEIRTANRVMSAPFSIPRSTPAAPVVQPISVTYSPMSSMFSFRTATSKFRRNSVNNAGKTVLNHLRNLFSPFLMLKNINWKLGSVVHWKTDYTSTSVDDQKSSATLSHDVDLTASAPESQERTNSPVLDHALIPFANDDEELDILPTSEDVGNKRRNNSPIRAIVRGMTQRTLGVRTF</sequence>
<reference evidence="1" key="1">
    <citation type="submission" date="2020-11" db="EMBL/GenBank/DDBJ databases">
        <authorList>
            <consortium name="DOE Joint Genome Institute"/>
            <person name="Ahrendt S."/>
            <person name="Riley R."/>
            <person name="Andreopoulos W."/>
            <person name="Labutti K."/>
            <person name="Pangilinan J."/>
            <person name="Ruiz-Duenas F.J."/>
            <person name="Barrasa J.M."/>
            <person name="Sanchez-Garcia M."/>
            <person name="Camarero S."/>
            <person name="Miyauchi S."/>
            <person name="Serrano A."/>
            <person name="Linde D."/>
            <person name="Babiker R."/>
            <person name="Drula E."/>
            <person name="Ayuso-Fernandez I."/>
            <person name="Pacheco R."/>
            <person name="Padilla G."/>
            <person name="Ferreira P."/>
            <person name="Barriuso J."/>
            <person name="Kellner H."/>
            <person name="Castanera R."/>
            <person name="Alfaro M."/>
            <person name="Ramirez L."/>
            <person name="Pisabarro A.G."/>
            <person name="Kuo A."/>
            <person name="Tritt A."/>
            <person name="Lipzen A."/>
            <person name="He G."/>
            <person name="Yan M."/>
            <person name="Ng V."/>
            <person name="Cullen D."/>
            <person name="Martin F."/>
            <person name="Rosso M.-N."/>
            <person name="Henrissat B."/>
            <person name="Hibbett D."/>
            <person name="Martinez A.T."/>
            <person name="Grigoriev I.V."/>
        </authorList>
    </citation>
    <scope>NUCLEOTIDE SEQUENCE</scope>
    <source>
        <strain evidence="1">CIRM-BRFM 674</strain>
    </source>
</reference>
<evidence type="ECO:0000313" key="2">
    <source>
        <dbReference type="Proteomes" id="UP000807469"/>
    </source>
</evidence>
<gene>
    <name evidence="1" type="ORF">BDN70DRAFT_937323</name>
</gene>
<dbReference type="Proteomes" id="UP000807469">
    <property type="component" value="Unassembled WGS sequence"/>
</dbReference>